<evidence type="ECO:0000259" key="1">
    <source>
        <dbReference type="Pfam" id="PF06223"/>
    </source>
</evidence>
<accession>A0A9D7AGJ1</accession>
<proteinExistence type="predicted"/>
<organism evidence="3 4">
    <name type="scientific">Limnobaculum xujianqingii</name>
    <dbReference type="NCBI Taxonomy" id="2738837"/>
    <lineage>
        <taxon>Bacteria</taxon>
        <taxon>Pseudomonadati</taxon>
        <taxon>Pseudomonadota</taxon>
        <taxon>Gammaproteobacteria</taxon>
        <taxon>Enterobacterales</taxon>
        <taxon>Budviciaceae</taxon>
        <taxon>Limnobaculum</taxon>
    </lineage>
</organism>
<dbReference type="NCBIfam" id="TIGR01715">
    <property type="entry name" value="phage_lam_T"/>
    <property type="match status" value="1"/>
</dbReference>
<dbReference type="InterPro" id="IPR009350">
    <property type="entry name" value="Phage_tail_T"/>
</dbReference>
<sequence length="104" mass="11885">MKLAREFSRPDWRAMLAGISSTELSEWVDFFDEHFFSDVQLDAHFASFEHLTLSMTYPKHNRTMTDFMLLKSAKNSQPDNSTEMSDDEMMVAAEGIPGGVRYGP</sequence>
<keyword evidence="5" id="KW-1185">Reference proteome</keyword>
<dbReference type="Pfam" id="PF06223">
    <property type="entry name" value="Phage_tail_T"/>
    <property type="match status" value="1"/>
</dbReference>
<evidence type="ECO:0000313" key="4">
    <source>
        <dbReference type="Proteomes" id="UP000807542"/>
    </source>
</evidence>
<dbReference type="RefSeq" id="WP_228397393.1">
    <property type="nucleotide sequence ID" value="NZ_JADRCP010000001.1"/>
</dbReference>
<dbReference type="EMBL" id="JADRCP010000001">
    <property type="protein sequence ID" value="MBK5175542.1"/>
    <property type="molecule type" value="Genomic_DNA"/>
</dbReference>
<dbReference type="AlphaFoldDB" id="A0A9D7AGJ1"/>
<name>A0A9D7AGJ1_9GAMM</name>
<dbReference type="EMBL" id="JADRCQ010000001">
    <property type="protein sequence ID" value="MBK5072233.1"/>
    <property type="molecule type" value="Genomic_DNA"/>
</dbReference>
<comment type="caution">
    <text evidence="3">The sequence shown here is derived from an EMBL/GenBank/DDBJ whole genome shotgun (WGS) entry which is preliminary data.</text>
</comment>
<evidence type="ECO:0000313" key="5">
    <source>
        <dbReference type="Proteomes" id="UP001296969"/>
    </source>
</evidence>
<dbReference type="Proteomes" id="UP000807542">
    <property type="component" value="Unassembled WGS sequence"/>
</dbReference>
<gene>
    <name evidence="3" type="ORF">I2492_04280</name>
    <name evidence="2" type="ORF">I2493_04280</name>
</gene>
<dbReference type="Proteomes" id="UP001296969">
    <property type="component" value="Unassembled WGS sequence"/>
</dbReference>
<feature type="domain" description="Minor tail T" evidence="1">
    <location>
        <begin position="20"/>
        <end position="99"/>
    </location>
</feature>
<reference evidence="3 5" key="1">
    <citation type="submission" date="2020-11" db="EMBL/GenBank/DDBJ databases">
        <title>Insectihabitans protaetiae gen. nov. sp. nov. and Insectihabitans allomyrinae sp. nov., isolated from larvae of Protaetia brevitarsis seulensis and Allomyrina dichotoma, respectively.</title>
        <authorList>
            <person name="Lee S.D."/>
            <person name="Byeon Y.-S."/>
            <person name="Kim S.-M."/>
            <person name="Yang H.L."/>
            <person name="Kim I.S."/>
        </authorList>
    </citation>
    <scope>NUCLEOTIDE SEQUENCE</scope>
    <source>
        <strain evidence="3">CWB-B4</strain>
        <strain evidence="2 5">CWB-B43</strain>
    </source>
</reference>
<evidence type="ECO:0000313" key="3">
    <source>
        <dbReference type="EMBL" id="MBK5175542.1"/>
    </source>
</evidence>
<protein>
    <submittedName>
        <fullName evidence="3">Phage tail assembly protein T</fullName>
    </submittedName>
</protein>
<evidence type="ECO:0000313" key="2">
    <source>
        <dbReference type="EMBL" id="MBK5072233.1"/>
    </source>
</evidence>